<proteinExistence type="predicted"/>
<evidence type="ECO:0000313" key="1">
    <source>
        <dbReference type="EMBL" id="QJA89796.1"/>
    </source>
</evidence>
<dbReference type="AlphaFoldDB" id="A0A6M3L509"/>
<accession>A0A6M3L509</accession>
<dbReference type="EMBL" id="MT142870">
    <property type="protein sequence ID" value="QJA89796.1"/>
    <property type="molecule type" value="Genomic_DNA"/>
</dbReference>
<gene>
    <name evidence="1" type="ORF">MM415B02495_0003</name>
</gene>
<organism evidence="1">
    <name type="scientific">viral metagenome</name>
    <dbReference type="NCBI Taxonomy" id="1070528"/>
    <lineage>
        <taxon>unclassified sequences</taxon>
        <taxon>metagenomes</taxon>
        <taxon>organismal metagenomes</taxon>
    </lineage>
</organism>
<protein>
    <submittedName>
        <fullName evidence="1">Uncharacterized protein</fullName>
    </submittedName>
</protein>
<name>A0A6M3L509_9ZZZZ</name>
<reference evidence="1" key="1">
    <citation type="submission" date="2020-03" db="EMBL/GenBank/DDBJ databases">
        <title>The deep terrestrial virosphere.</title>
        <authorList>
            <person name="Holmfeldt K."/>
            <person name="Nilsson E."/>
            <person name="Simone D."/>
            <person name="Lopez-Fernandez M."/>
            <person name="Wu X."/>
            <person name="de Brujin I."/>
            <person name="Lundin D."/>
            <person name="Andersson A."/>
            <person name="Bertilsson S."/>
            <person name="Dopson M."/>
        </authorList>
    </citation>
    <scope>NUCLEOTIDE SEQUENCE</scope>
    <source>
        <strain evidence="1">MM415B02495</strain>
    </source>
</reference>
<sequence>MIRVLVENAPYGNAANFAVVREVQGGLAVLQQRVGESGDIVLTWKELLEDEQIKPTFSLPLVLWGQEILQELVDGVKKVYGVTARGQAVDNEIVVQLEDHLNTLKHLVFTSTFIKIERGEPLEVDVTEEDLEDESNI</sequence>